<keyword evidence="3" id="KW-1185">Reference proteome</keyword>
<evidence type="ECO:0000313" key="3">
    <source>
        <dbReference type="Proteomes" id="UP000029665"/>
    </source>
</evidence>
<feature type="region of interest" description="Disordered" evidence="1">
    <location>
        <begin position="33"/>
        <end position="63"/>
    </location>
</feature>
<organism evidence="2 3">
    <name type="scientific">Pycnoporus cinnabarinus</name>
    <name type="common">Cinnabar-red polypore</name>
    <name type="synonym">Trametes cinnabarina</name>
    <dbReference type="NCBI Taxonomy" id="5643"/>
    <lineage>
        <taxon>Eukaryota</taxon>
        <taxon>Fungi</taxon>
        <taxon>Dikarya</taxon>
        <taxon>Basidiomycota</taxon>
        <taxon>Agaricomycotina</taxon>
        <taxon>Agaricomycetes</taxon>
        <taxon>Polyporales</taxon>
        <taxon>Polyporaceae</taxon>
        <taxon>Trametes</taxon>
    </lineage>
</organism>
<accession>A0A060SNE4</accession>
<dbReference type="AlphaFoldDB" id="A0A060SNE4"/>
<dbReference type="EMBL" id="CCBP010000124">
    <property type="protein sequence ID" value="CDO73948.1"/>
    <property type="molecule type" value="Genomic_DNA"/>
</dbReference>
<evidence type="ECO:0000256" key="1">
    <source>
        <dbReference type="SAM" id="MobiDB-lite"/>
    </source>
</evidence>
<comment type="caution">
    <text evidence="2">The sequence shown here is derived from an EMBL/GenBank/DDBJ whole genome shotgun (WGS) entry which is preliminary data.</text>
</comment>
<protein>
    <submittedName>
        <fullName evidence="2">Uncharacterized protein</fullName>
    </submittedName>
</protein>
<evidence type="ECO:0000313" key="2">
    <source>
        <dbReference type="EMBL" id="CDO73948.1"/>
    </source>
</evidence>
<dbReference type="Proteomes" id="UP000029665">
    <property type="component" value="Unassembled WGS sequence"/>
</dbReference>
<sequence>MSTSFFGFALGLPAPTLNDFLAEVRAWCAAQEWETSEVEEEAPTPMPPAVATPESGGDSGLPLSEPIDWFDMMVSPEKMGGFDTEITGLDSR</sequence>
<dbReference type="HOGENOM" id="CLU_2414385_0_0_1"/>
<name>A0A060SNE4_PYCCI</name>
<gene>
    <name evidence="2" type="ORF">BN946_scf185016.g105</name>
</gene>
<proteinExistence type="predicted"/>
<reference evidence="2" key="1">
    <citation type="submission" date="2014-01" db="EMBL/GenBank/DDBJ databases">
        <title>The genome of the white-rot fungus Pycnoporus cinnabarinus: a basidiomycete model with a versatile arsenal for lignocellulosic biomass breakdown.</title>
        <authorList>
            <person name="Levasseur A."/>
            <person name="Lomascolo A."/>
            <person name="Ruiz-Duenas F.J."/>
            <person name="Uzan E."/>
            <person name="Piumi F."/>
            <person name="Kues U."/>
            <person name="Ram A.F.J."/>
            <person name="Murat C."/>
            <person name="Haon M."/>
            <person name="Benoit I."/>
            <person name="Arfi Y."/>
            <person name="Chevret D."/>
            <person name="Drula E."/>
            <person name="Kwon M.J."/>
            <person name="Gouret P."/>
            <person name="Lesage-Meessen L."/>
            <person name="Lombard V."/>
            <person name="Mariette J."/>
            <person name="Noirot C."/>
            <person name="Park J."/>
            <person name="Patyshakuliyeva A."/>
            <person name="Wieneger R.A.B."/>
            <person name="Wosten H.A.B."/>
            <person name="Martin F."/>
            <person name="Coutinho P.M."/>
            <person name="de Vries R."/>
            <person name="Martinez A.T."/>
            <person name="Klopp C."/>
            <person name="Pontarotti P."/>
            <person name="Henrissat B."/>
            <person name="Record E."/>
        </authorList>
    </citation>
    <scope>NUCLEOTIDE SEQUENCE [LARGE SCALE GENOMIC DNA]</scope>
    <source>
        <strain evidence="2">BRFM137</strain>
    </source>
</reference>